<evidence type="ECO:0000313" key="3">
    <source>
        <dbReference type="Proteomes" id="UP000514752"/>
    </source>
</evidence>
<gene>
    <name evidence="2" type="ORF">H3L94_03945</name>
</gene>
<organism evidence="2 3">
    <name type="scientific">Neisseria shayeganii</name>
    <dbReference type="NCBI Taxonomy" id="607712"/>
    <lineage>
        <taxon>Bacteria</taxon>
        <taxon>Pseudomonadati</taxon>
        <taxon>Pseudomonadota</taxon>
        <taxon>Betaproteobacteria</taxon>
        <taxon>Neisseriales</taxon>
        <taxon>Neisseriaceae</taxon>
        <taxon>Neisseria</taxon>
    </lineage>
</organism>
<name>A0A7D7S8V4_9NEIS</name>
<dbReference type="EMBL" id="CP059567">
    <property type="protein sequence ID" value="QMT41188.1"/>
    <property type="molecule type" value="Genomic_DNA"/>
</dbReference>
<keyword evidence="1" id="KW-0732">Signal</keyword>
<feature type="chain" id="PRO_5028048758" evidence="1">
    <location>
        <begin position="19"/>
        <end position="352"/>
    </location>
</feature>
<dbReference type="InterPro" id="IPR009560">
    <property type="entry name" value="DUF1176"/>
</dbReference>
<dbReference type="Pfam" id="PF06674">
    <property type="entry name" value="DUF1176"/>
    <property type="match status" value="1"/>
</dbReference>
<reference evidence="2 3" key="1">
    <citation type="submission" date="2020-07" db="EMBL/GenBank/DDBJ databases">
        <title>Genomic diversity of species in the Neisseriaceae family.</title>
        <authorList>
            <person name="Vincent A.T."/>
            <person name="Bernet E."/>
            <person name="Veyrier F.J."/>
        </authorList>
    </citation>
    <scope>NUCLEOTIDE SEQUENCE [LARGE SCALE GENOMIC DNA]</scope>
    <source>
        <strain evidence="2 3">DSM 22244</strain>
    </source>
</reference>
<proteinExistence type="predicted"/>
<feature type="signal peptide" evidence="1">
    <location>
        <begin position="1"/>
        <end position="18"/>
    </location>
</feature>
<evidence type="ECO:0000313" key="2">
    <source>
        <dbReference type="EMBL" id="QMT41188.1"/>
    </source>
</evidence>
<accession>A0A7D7S8V4</accession>
<dbReference type="RefSeq" id="WP_182122740.1">
    <property type="nucleotide sequence ID" value="NZ_CP059567.1"/>
</dbReference>
<protein>
    <submittedName>
        <fullName evidence="2">DUF1176 domain-containing protein</fullName>
    </submittedName>
</protein>
<dbReference type="Proteomes" id="UP000514752">
    <property type="component" value="Chromosome"/>
</dbReference>
<evidence type="ECO:0000256" key="1">
    <source>
        <dbReference type="SAM" id="SignalP"/>
    </source>
</evidence>
<dbReference type="AlphaFoldDB" id="A0A7D7S8V4"/>
<dbReference type="KEGG" id="nsg:H3L94_03945"/>
<sequence>MRCLLLSALLFVTLPAAAKTIVVSTADAQCSSPADCTHGLRFARGDWLLVCSNTGDCTAVGYHAGITGQTERLPVSVLIRRKAGATSPATTLVTVDPPVRENLLLNGQPLQTGALLSLLRADPPRPIVYQHGDKQWTLSTRGAAEVLAKMDAYQGRSGTPGALLNPGNAAYQGTAVSKPVITARLPAWPSRTSESESLRTLLRGPVAASGLAPNGCQRLDHGNHPGQEVPLFTLYPLDKDTVLAETACDYGNAKRLFALVSRDLTRLIGFVPVPNTAFARYHSNGAIEAHQPDGNFGECYQQSIYIWDGNRFVLSRLSTSGLCGKGSMSYVWGALPLFETDVQLDLPPQPGY</sequence>